<dbReference type="Proteomes" id="UP001164020">
    <property type="component" value="Chromosome"/>
</dbReference>
<evidence type="ECO:0000313" key="1">
    <source>
        <dbReference type="EMBL" id="WAP71371.1"/>
    </source>
</evidence>
<protein>
    <submittedName>
        <fullName evidence="1">Uncharacterized protein</fullName>
    </submittedName>
</protein>
<name>A0ABY7C5L9_9HYPH</name>
<dbReference type="InterPro" id="IPR013780">
    <property type="entry name" value="Glyco_hydro_b"/>
</dbReference>
<gene>
    <name evidence="1" type="ORF">OH818_15355</name>
</gene>
<reference evidence="1" key="1">
    <citation type="submission" date="2022-12" db="EMBL/GenBank/DDBJ databases">
        <title>Jiella pelagia sp. nov., isolated from phosphonate enriched culture of Northwest Pacific surface seawater.</title>
        <authorList>
            <person name="Shin D.Y."/>
            <person name="Hwang C.Y."/>
        </authorList>
    </citation>
    <scope>NUCLEOTIDE SEQUENCE</scope>
    <source>
        <strain evidence="1">HL-NP1</strain>
    </source>
</reference>
<keyword evidence="2" id="KW-1185">Reference proteome</keyword>
<organism evidence="1 2">
    <name type="scientific">Jiella pelagia</name>
    <dbReference type="NCBI Taxonomy" id="2986949"/>
    <lineage>
        <taxon>Bacteria</taxon>
        <taxon>Pseudomonadati</taxon>
        <taxon>Pseudomonadota</taxon>
        <taxon>Alphaproteobacteria</taxon>
        <taxon>Hyphomicrobiales</taxon>
        <taxon>Aurantimonadaceae</taxon>
        <taxon>Jiella</taxon>
    </lineage>
</organism>
<dbReference type="Gene3D" id="2.60.40.1180">
    <property type="entry name" value="Golgi alpha-mannosidase II"/>
    <property type="match status" value="1"/>
</dbReference>
<proteinExistence type="predicted"/>
<accession>A0ABY7C5L9</accession>
<dbReference type="EMBL" id="CP114029">
    <property type="protein sequence ID" value="WAP71371.1"/>
    <property type="molecule type" value="Genomic_DNA"/>
</dbReference>
<sequence>MPLWEFGLPDDGTIHATDMSSGKTFAWTGKIQHWWLNPQDCPYAVFKLTR</sequence>
<evidence type="ECO:0000313" key="2">
    <source>
        <dbReference type="Proteomes" id="UP001164020"/>
    </source>
</evidence>